<feature type="region of interest" description="Disordered" evidence="1">
    <location>
        <begin position="1"/>
        <end position="22"/>
    </location>
</feature>
<dbReference type="AlphaFoldDB" id="X6MSQ1"/>
<dbReference type="EMBL" id="ASPP01017494">
    <property type="protein sequence ID" value="ETO16993.1"/>
    <property type="molecule type" value="Genomic_DNA"/>
</dbReference>
<feature type="non-terminal residue" evidence="2">
    <location>
        <position position="196"/>
    </location>
</feature>
<proteinExistence type="predicted"/>
<feature type="compositionally biased region" description="Polar residues" evidence="1">
    <location>
        <begin position="1"/>
        <end position="18"/>
    </location>
</feature>
<keyword evidence="3" id="KW-1185">Reference proteome</keyword>
<sequence>MSSITDQENLSSDASSSKPRTEASCETFEVSIADEVGKRYLLRPTLTSIRSELSFQSLFDELFLSPRRENEQRRAIASLSCICSNDDFEKSHCKVPLELNICNTSSRHGFIAIRYMVVLEKSKSEPIASVGDRQVNALSYESSKNSEEKRKHDDGDETTIVAAATAQDKKRLYPHKALLTHENANPRMYLSEIKST</sequence>
<gene>
    <name evidence="2" type="ORF">RFI_20344</name>
</gene>
<dbReference type="Proteomes" id="UP000023152">
    <property type="component" value="Unassembled WGS sequence"/>
</dbReference>
<organism evidence="2 3">
    <name type="scientific">Reticulomyxa filosa</name>
    <dbReference type="NCBI Taxonomy" id="46433"/>
    <lineage>
        <taxon>Eukaryota</taxon>
        <taxon>Sar</taxon>
        <taxon>Rhizaria</taxon>
        <taxon>Retaria</taxon>
        <taxon>Foraminifera</taxon>
        <taxon>Monothalamids</taxon>
        <taxon>Reticulomyxidae</taxon>
        <taxon>Reticulomyxa</taxon>
    </lineage>
</organism>
<evidence type="ECO:0000313" key="2">
    <source>
        <dbReference type="EMBL" id="ETO16993.1"/>
    </source>
</evidence>
<evidence type="ECO:0000256" key="1">
    <source>
        <dbReference type="SAM" id="MobiDB-lite"/>
    </source>
</evidence>
<accession>X6MSQ1</accession>
<name>X6MSQ1_RETFI</name>
<protein>
    <submittedName>
        <fullName evidence="2">Uncharacterized protein</fullName>
    </submittedName>
</protein>
<reference evidence="2 3" key="1">
    <citation type="journal article" date="2013" name="Curr. Biol.">
        <title>The Genome of the Foraminiferan Reticulomyxa filosa.</title>
        <authorList>
            <person name="Glockner G."/>
            <person name="Hulsmann N."/>
            <person name="Schleicher M."/>
            <person name="Noegel A.A."/>
            <person name="Eichinger L."/>
            <person name="Gallinger C."/>
            <person name="Pawlowski J."/>
            <person name="Sierra R."/>
            <person name="Euteneuer U."/>
            <person name="Pillet L."/>
            <person name="Moustafa A."/>
            <person name="Platzer M."/>
            <person name="Groth M."/>
            <person name="Szafranski K."/>
            <person name="Schliwa M."/>
        </authorList>
    </citation>
    <scope>NUCLEOTIDE SEQUENCE [LARGE SCALE GENOMIC DNA]</scope>
</reference>
<evidence type="ECO:0000313" key="3">
    <source>
        <dbReference type="Proteomes" id="UP000023152"/>
    </source>
</evidence>
<comment type="caution">
    <text evidence="2">The sequence shown here is derived from an EMBL/GenBank/DDBJ whole genome shotgun (WGS) entry which is preliminary data.</text>
</comment>